<feature type="repeat" description="ANK" evidence="3">
    <location>
        <begin position="347"/>
        <end position="384"/>
    </location>
</feature>
<feature type="signal peptide" evidence="4">
    <location>
        <begin position="1"/>
        <end position="23"/>
    </location>
</feature>
<keyword evidence="2 3" id="KW-0040">ANK repeat</keyword>
<feature type="chain" id="PRO_5046314018" evidence="4">
    <location>
        <begin position="24"/>
        <end position="407"/>
    </location>
</feature>
<evidence type="ECO:0000256" key="2">
    <source>
        <dbReference type="ARBA" id="ARBA00023043"/>
    </source>
</evidence>
<dbReference type="PANTHER" id="PTHR24126:SF14">
    <property type="entry name" value="ANK_REP_REGION DOMAIN-CONTAINING PROTEIN"/>
    <property type="match status" value="1"/>
</dbReference>
<dbReference type="PANTHER" id="PTHR24126">
    <property type="entry name" value="ANKYRIN REPEAT, PH AND SEC7 DOMAIN CONTAINING PROTEIN SECG-RELATED"/>
    <property type="match status" value="1"/>
</dbReference>
<dbReference type="Pfam" id="PF00023">
    <property type="entry name" value="Ank"/>
    <property type="match status" value="1"/>
</dbReference>
<dbReference type="SUPFAM" id="SSF48403">
    <property type="entry name" value="Ankyrin repeat"/>
    <property type="match status" value="1"/>
</dbReference>
<evidence type="ECO:0000313" key="5">
    <source>
        <dbReference type="EMBL" id="MDQ0643642.1"/>
    </source>
</evidence>
<organism evidence="5 6">
    <name type="scientific">Microbacterium murale</name>
    <dbReference type="NCBI Taxonomy" id="1081040"/>
    <lineage>
        <taxon>Bacteria</taxon>
        <taxon>Bacillati</taxon>
        <taxon>Actinomycetota</taxon>
        <taxon>Actinomycetes</taxon>
        <taxon>Micrococcales</taxon>
        <taxon>Microbacteriaceae</taxon>
        <taxon>Microbacterium</taxon>
    </lineage>
</organism>
<dbReference type="Proteomes" id="UP001239085">
    <property type="component" value="Unassembled WGS sequence"/>
</dbReference>
<dbReference type="SMART" id="SM00248">
    <property type="entry name" value="ANK"/>
    <property type="match status" value="7"/>
</dbReference>
<keyword evidence="6" id="KW-1185">Reference proteome</keyword>
<feature type="repeat" description="ANK" evidence="3">
    <location>
        <begin position="248"/>
        <end position="280"/>
    </location>
</feature>
<evidence type="ECO:0000256" key="4">
    <source>
        <dbReference type="SAM" id="SignalP"/>
    </source>
</evidence>
<dbReference type="Pfam" id="PF12796">
    <property type="entry name" value="Ank_2"/>
    <property type="match status" value="2"/>
</dbReference>
<evidence type="ECO:0000313" key="6">
    <source>
        <dbReference type="Proteomes" id="UP001239085"/>
    </source>
</evidence>
<dbReference type="Gene3D" id="1.25.40.20">
    <property type="entry name" value="Ankyrin repeat-containing domain"/>
    <property type="match status" value="2"/>
</dbReference>
<sequence>MRDPFRRRTLAVLSLAASLSLLAACAPAPHTAPSTQPSTPSTQKALDEQLRDAAWADDIGQAAELIRSGADVNAKDSTQQSAYLIATSEGYLDLLHLTIKSGAAIDDKDNWNGTGLIRAAERGHGLVTGALIQEGIDLDHVNRIGYQAIHEAVWFGQDDPEYATTVRTLIAAGAELDRVSESERLTALQMADQRGFVGLHSILETASKAEPMADPDAELLAAAQSGDADAAAIALRAGADLETRDPDLQQTPLMRAVLADRVSVAQLLIAMGADPDAFDYRQDTPWVMTGVTGSVPMLEALLPGGPDLSIPNRRGGTPAHPAAERGHAEYIARVTQLDIDVNRVNLNGWTALLEAVVFGDGGPAHQEIVRTLLENGADADIRDANGISALEHARDRGYTEIVALLGG</sequence>
<dbReference type="InterPro" id="IPR036770">
    <property type="entry name" value="Ankyrin_rpt-contain_sf"/>
</dbReference>
<dbReference type="PRINTS" id="PR01415">
    <property type="entry name" value="ANKYRIN"/>
</dbReference>
<dbReference type="PROSITE" id="PS50088">
    <property type="entry name" value="ANK_REPEAT"/>
    <property type="match status" value="2"/>
</dbReference>
<reference evidence="5 6" key="1">
    <citation type="submission" date="2023-07" db="EMBL/GenBank/DDBJ databases">
        <title>Comparative genomics of wheat-associated soil bacteria to identify genetic determinants of phenazine resistance.</title>
        <authorList>
            <person name="Mouncey N."/>
        </authorList>
    </citation>
    <scope>NUCLEOTIDE SEQUENCE [LARGE SCALE GENOMIC DNA]</scope>
    <source>
        <strain evidence="5 6">W2I7</strain>
    </source>
</reference>
<dbReference type="EMBL" id="JAUSXK010000001">
    <property type="protein sequence ID" value="MDQ0643642.1"/>
    <property type="molecule type" value="Genomic_DNA"/>
</dbReference>
<keyword evidence="4" id="KW-0732">Signal</keyword>
<evidence type="ECO:0000256" key="3">
    <source>
        <dbReference type="PROSITE-ProRule" id="PRU00023"/>
    </source>
</evidence>
<proteinExistence type="predicted"/>
<keyword evidence="1" id="KW-0677">Repeat</keyword>
<comment type="caution">
    <text evidence="5">The sequence shown here is derived from an EMBL/GenBank/DDBJ whole genome shotgun (WGS) entry which is preliminary data.</text>
</comment>
<dbReference type="PROSITE" id="PS50297">
    <property type="entry name" value="ANK_REP_REGION"/>
    <property type="match status" value="2"/>
</dbReference>
<dbReference type="PROSITE" id="PS51257">
    <property type="entry name" value="PROKAR_LIPOPROTEIN"/>
    <property type="match status" value="1"/>
</dbReference>
<name>A0ABU0P9M8_9MICO</name>
<dbReference type="RefSeq" id="WP_307360578.1">
    <property type="nucleotide sequence ID" value="NZ_JAUSXK010000001.1"/>
</dbReference>
<protein>
    <submittedName>
        <fullName evidence="5">Ankyrin repeat protein</fullName>
    </submittedName>
</protein>
<evidence type="ECO:0000256" key="1">
    <source>
        <dbReference type="ARBA" id="ARBA00022737"/>
    </source>
</evidence>
<accession>A0ABU0P9M8</accession>
<gene>
    <name evidence="5" type="ORF">QFZ46_001802</name>
</gene>
<dbReference type="InterPro" id="IPR002110">
    <property type="entry name" value="Ankyrin_rpt"/>
</dbReference>